<comment type="caution">
    <text evidence="1">The sequence shown here is derived from an EMBL/GenBank/DDBJ whole genome shotgun (WGS) entry which is preliminary data.</text>
</comment>
<dbReference type="InterPro" id="IPR019734">
    <property type="entry name" value="TPR_rpt"/>
</dbReference>
<evidence type="ECO:0000313" key="1">
    <source>
        <dbReference type="EMBL" id="KAB7726129.1"/>
    </source>
</evidence>
<sequence>MSIRIPHNSFLLIVAFLPLWTMAQPGQFISSARSVSSTSRDKAALPGDASGVGTESAQAARVMPLFGERAKSGEQIEFEINFLNDCDQNFSNRGEASQFFAARGWDYLGESQLDTAAYRFNLAWLLNEKNVDAYWGLGVVCYQQNKLDQAIRMLGKGLAIADTNAVLMTDLATVELMQFQQKKDPTHLADAETHLAKALTILPDNATAHIKMALLQYTKADYGRAWEHIHQARQIDFSSIDLTLLNELIAKQPDPKGVFK</sequence>
<dbReference type="AlphaFoldDB" id="A0A7J5TSE7"/>
<dbReference type="RefSeq" id="WP_152126897.1">
    <property type="nucleotide sequence ID" value="NZ_WELI01000017.1"/>
</dbReference>
<dbReference type="EMBL" id="WELI01000017">
    <property type="protein sequence ID" value="KAB7726129.1"/>
    <property type="molecule type" value="Genomic_DNA"/>
</dbReference>
<dbReference type="Pfam" id="PF14559">
    <property type="entry name" value="TPR_19"/>
    <property type="match status" value="1"/>
</dbReference>
<protein>
    <submittedName>
        <fullName evidence="1">Tetratricopeptide repeat protein</fullName>
    </submittedName>
</protein>
<evidence type="ECO:0000313" key="2">
    <source>
        <dbReference type="Proteomes" id="UP000488299"/>
    </source>
</evidence>
<name>A0A7J5TSE7_9BACT</name>
<dbReference type="Proteomes" id="UP000488299">
    <property type="component" value="Unassembled WGS sequence"/>
</dbReference>
<dbReference type="InterPro" id="IPR011990">
    <property type="entry name" value="TPR-like_helical_dom_sf"/>
</dbReference>
<gene>
    <name evidence="1" type="ORF">F5984_24950</name>
</gene>
<organism evidence="1 2">
    <name type="scientific">Rudanella paleaurantiibacter</name>
    <dbReference type="NCBI Taxonomy" id="2614655"/>
    <lineage>
        <taxon>Bacteria</taxon>
        <taxon>Pseudomonadati</taxon>
        <taxon>Bacteroidota</taxon>
        <taxon>Cytophagia</taxon>
        <taxon>Cytophagales</taxon>
        <taxon>Cytophagaceae</taxon>
        <taxon>Rudanella</taxon>
    </lineage>
</organism>
<proteinExistence type="predicted"/>
<dbReference type="Gene3D" id="1.25.40.10">
    <property type="entry name" value="Tetratricopeptide repeat domain"/>
    <property type="match status" value="2"/>
</dbReference>
<dbReference type="SUPFAM" id="SSF48452">
    <property type="entry name" value="TPR-like"/>
    <property type="match status" value="1"/>
</dbReference>
<reference evidence="1 2" key="1">
    <citation type="submission" date="2019-10" db="EMBL/GenBank/DDBJ databases">
        <title>Rudanella paleaurantiibacter sp. nov., isolated from sludge.</title>
        <authorList>
            <person name="Xu S.Q."/>
        </authorList>
    </citation>
    <scope>NUCLEOTIDE SEQUENCE [LARGE SCALE GENOMIC DNA]</scope>
    <source>
        <strain evidence="1 2">HX-22-17</strain>
    </source>
</reference>
<accession>A0A7J5TSE7</accession>
<keyword evidence="2" id="KW-1185">Reference proteome</keyword>
<dbReference type="SMART" id="SM00028">
    <property type="entry name" value="TPR"/>
    <property type="match status" value="2"/>
</dbReference>